<comment type="caution">
    <text evidence="1">The sequence shown here is derived from an EMBL/GenBank/DDBJ whole genome shotgun (WGS) entry which is preliminary data.</text>
</comment>
<accession>A0ABQ5NJY7</accession>
<reference evidence="1" key="1">
    <citation type="submission" date="2022-08" db="EMBL/GenBank/DDBJ databases">
        <title>Draft genome sequence of Lysinibacillus sp. strain KH24.</title>
        <authorList>
            <person name="Kanbe H."/>
            <person name="Itoh H."/>
        </authorList>
    </citation>
    <scope>NUCLEOTIDE SEQUENCE</scope>
    <source>
        <strain evidence="1">KH24</strain>
    </source>
</reference>
<name>A0ABQ5NJY7_9BACI</name>
<keyword evidence="2" id="KW-1185">Reference proteome</keyword>
<organism evidence="1 2">
    <name type="scientific">Lysinibacillus piscis</name>
    <dbReference type="NCBI Taxonomy" id="2518931"/>
    <lineage>
        <taxon>Bacteria</taxon>
        <taxon>Bacillati</taxon>
        <taxon>Bacillota</taxon>
        <taxon>Bacilli</taxon>
        <taxon>Bacillales</taxon>
        <taxon>Bacillaceae</taxon>
        <taxon>Lysinibacillus</taxon>
    </lineage>
</organism>
<evidence type="ECO:0000313" key="1">
    <source>
        <dbReference type="EMBL" id="GLC88604.1"/>
    </source>
</evidence>
<evidence type="ECO:0008006" key="3">
    <source>
        <dbReference type="Google" id="ProtNLM"/>
    </source>
</evidence>
<dbReference type="RefSeq" id="WP_264988367.1">
    <property type="nucleotide sequence ID" value="NZ_BRZA01000002.1"/>
</dbReference>
<dbReference type="Proteomes" id="UP001065593">
    <property type="component" value="Unassembled WGS sequence"/>
</dbReference>
<dbReference type="EMBL" id="BRZA01000002">
    <property type="protein sequence ID" value="GLC88604.1"/>
    <property type="molecule type" value="Genomic_DNA"/>
</dbReference>
<evidence type="ECO:0000313" key="2">
    <source>
        <dbReference type="Proteomes" id="UP001065593"/>
    </source>
</evidence>
<proteinExistence type="predicted"/>
<protein>
    <recommendedName>
        <fullName evidence="3">Spore coat protein</fullName>
    </recommendedName>
</protein>
<gene>
    <name evidence="1" type="ORF">LYSBPC_17310</name>
</gene>
<sequence length="103" mass="11206">MIEDQRYTSYMNGACCKKQNPTKPNCPSAPKLNIRCKSCICAQLHQLAVPTVLDLFLSNGSTFLGVTFIGFNNKNCCASFLEAGSTTPLIIDCNKIDAIRKAA</sequence>